<dbReference type="RefSeq" id="WP_153381854.1">
    <property type="nucleotide sequence ID" value="NZ_JBITTT010000016.1"/>
</dbReference>
<sequence length="45" mass="5082">MPAYCHIYQYREAANCEWVAARPPLGASVKDLHSVITLPAQRLKI</sequence>
<name>A0A6A7YYD2_9PSED</name>
<accession>A0A6A7YYD2</accession>
<proteinExistence type="predicted"/>
<evidence type="ECO:0000313" key="2">
    <source>
        <dbReference type="EMBL" id="MQU28860.1"/>
    </source>
</evidence>
<comment type="caution">
    <text evidence="1">The sequence shown here is derived from an EMBL/GenBank/DDBJ whole genome shotgun (WGS) entry which is preliminary data.</text>
</comment>
<dbReference type="AlphaFoldDB" id="A0A6A7YYD2"/>
<evidence type="ECO:0000313" key="3">
    <source>
        <dbReference type="Proteomes" id="UP000437970"/>
    </source>
</evidence>
<gene>
    <name evidence="1" type="ORF">GHN86_11315</name>
    <name evidence="2" type="ORF">GHO29_20540</name>
</gene>
<evidence type="ECO:0000313" key="1">
    <source>
        <dbReference type="EMBL" id="MQT80645.1"/>
    </source>
</evidence>
<organism evidence="1">
    <name type="scientific">Pseudomonas helleri</name>
    <dbReference type="NCBI Taxonomy" id="1608996"/>
    <lineage>
        <taxon>Bacteria</taxon>
        <taxon>Pseudomonadati</taxon>
        <taxon>Pseudomonadota</taxon>
        <taxon>Gammaproteobacteria</taxon>
        <taxon>Pseudomonadales</taxon>
        <taxon>Pseudomonadaceae</taxon>
        <taxon>Pseudomonas</taxon>
    </lineage>
</organism>
<reference evidence="1 3" key="1">
    <citation type="submission" date="2019-10" db="EMBL/GenBank/DDBJ databases">
        <title>Evaluation of single-gene subtyping targets for Pseudomonas.</title>
        <authorList>
            <person name="Reichler S.J."/>
            <person name="Orsi R.H."/>
            <person name="Wiedmann M."/>
            <person name="Martin N.H."/>
            <person name="Murphy S.I."/>
        </authorList>
    </citation>
    <scope>NUCLEOTIDE SEQUENCE</scope>
    <source>
        <strain evidence="2 3">FSL R10-1984</strain>
        <strain evidence="1">FSL R10-2339</strain>
    </source>
</reference>
<protein>
    <submittedName>
        <fullName evidence="1">Uncharacterized protein</fullName>
    </submittedName>
</protein>
<dbReference type="EMBL" id="WIWC01000015">
    <property type="protein sequence ID" value="MQT80645.1"/>
    <property type="molecule type" value="Genomic_DNA"/>
</dbReference>
<dbReference type="EMBL" id="WIVW01000042">
    <property type="protein sequence ID" value="MQU28860.1"/>
    <property type="molecule type" value="Genomic_DNA"/>
</dbReference>
<dbReference type="Proteomes" id="UP000437970">
    <property type="component" value="Unassembled WGS sequence"/>
</dbReference>